<dbReference type="Proteomes" id="UP000504618">
    <property type="component" value="Unplaced"/>
</dbReference>
<dbReference type="GO" id="GO:0005975">
    <property type="term" value="P:carbohydrate metabolic process"/>
    <property type="evidence" value="ECO:0007669"/>
    <property type="project" value="InterPro"/>
</dbReference>
<dbReference type="InterPro" id="IPR013780">
    <property type="entry name" value="Glyco_hydro_b"/>
</dbReference>
<sequence length="335" mass="37464">MTEAYTSLENTIKYYNYDSHIPFNFNFIMNVTAASNATTFKRIIEEWMKAMPKDSVANWVMGNHDRNRTASRFPGRADQMTMLAMILPGVAVTYYGEEIGMVDKMDISWTDTQDPQACNAGKDKYKSRSRDPVRTPYQWNFSTNAGFSKAAKTWLPVHDNFINVNLLLQKNIDDSHYHVYRALTQLRNTSNALKLGSLTTNVINNTVLYVLRKTSEEAVTLLINFSDKEKQVIDLTEVLTGFKNGKVKIASVGSGIKQNQDVELNKVSIPPAGSVVFLANSKAPPNSIVPDFEGLAVWTQASRGSAEDQRRIGGGTVENQPAFHPYTRKCGFLGL</sequence>
<dbReference type="PANTHER" id="PTHR10357">
    <property type="entry name" value="ALPHA-AMYLASE FAMILY MEMBER"/>
    <property type="match status" value="1"/>
</dbReference>
<name>A0A6J1R2F2_9HYME</name>
<evidence type="ECO:0000313" key="3">
    <source>
        <dbReference type="RefSeq" id="XP_024888298.1"/>
    </source>
</evidence>
<dbReference type="SUPFAM" id="SSF51445">
    <property type="entry name" value="(Trans)glycosidases"/>
    <property type="match status" value="1"/>
</dbReference>
<reference evidence="3" key="1">
    <citation type="submission" date="2025-08" db="UniProtKB">
        <authorList>
            <consortium name="RefSeq"/>
        </authorList>
    </citation>
    <scope>IDENTIFICATION</scope>
    <source>
        <tissue evidence="3">Whole body</tissue>
    </source>
</reference>
<evidence type="ECO:0000313" key="2">
    <source>
        <dbReference type="Proteomes" id="UP000504618"/>
    </source>
</evidence>
<dbReference type="Gene3D" id="3.20.20.80">
    <property type="entry name" value="Glycosidases"/>
    <property type="match status" value="1"/>
</dbReference>
<dbReference type="AlphaFoldDB" id="A0A6J1R2F2"/>
<proteinExistence type="predicted"/>
<keyword evidence="2" id="KW-1185">Reference proteome</keyword>
<dbReference type="GeneID" id="112465129"/>
<dbReference type="Pfam" id="PF00128">
    <property type="entry name" value="Alpha-amylase"/>
    <property type="match status" value="1"/>
</dbReference>
<dbReference type="Gene3D" id="2.60.40.1180">
    <property type="entry name" value="Golgi alpha-mannosidase II"/>
    <property type="match status" value="1"/>
</dbReference>
<protein>
    <submittedName>
        <fullName evidence="3">Alpha-glucosidase-like</fullName>
    </submittedName>
</protein>
<dbReference type="RefSeq" id="XP_024888298.1">
    <property type="nucleotide sequence ID" value="XM_025032530.1"/>
</dbReference>
<organism evidence="2 3">
    <name type="scientific">Temnothorax curvispinosus</name>
    <dbReference type="NCBI Taxonomy" id="300111"/>
    <lineage>
        <taxon>Eukaryota</taxon>
        <taxon>Metazoa</taxon>
        <taxon>Ecdysozoa</taxon>
        <taxon>Arthropoda</taxon>
        <taxon>Hexapoda</taxon>
        <taxon>Insecta</taxon>
        <taxon>Pterygota</taxon>
        <taxon>Neoptera</taxon>
        <taxon>Endopterygota</taxon>
        <taxon>Hymenoptera</taxon>
        <taxon>Apocrita</taxon>
        <taxon>Aculeata</taxon>
        <taxon>Formicoidea</taxon>
        <taxon>Formicidae</taxon>
        <taxon>Myrmicinae</taxon>
        <taxon>Temnothorax</taxon>
    </lineage>
</organism>
<dbReference type="InterPro" id="IPR006047">
    <property type="entry name" value="GH13_cat_dom"/>
</dbReference>
<accession>A0A6J1R2F2</accession>
<dbReference type="PANTHER" id="PTHR10357:SF179">
    <property type="entry name" value="NEUTRAL AND BASIC AMINO ACID TRANSPORT PROTEIN RBAT"/>
    <property type="match status" value="1"/>
</dbReference>
<dbReference type="InterPro" id="IPR017853">
    <property type="entry name" value="GH"/>
</dbReference>
<dbReference type="OrthoDB" id="1740265at2759"/>
<feature type="domain" description="Glycosyl hydrolase family 13 catalytic" evidence="1">
    <location>
        <begin position="1"/>
        <end position="194"/>
    </location>
</feature>
<evidence type="ECO:0000259" key="1">
    <source>
        <dbReference type="Pfam" id="PF00128"/>
    </source>
</evidence>
<gene>
    <name evidence="3" type="primary">LOC112465129</name>
</gene>